<accession>A0AB36TQV1</accession>
<sequence>MKLIEILEELTTNKLSIGTAEAVILEVLDFHIKNQGKDFFPEYNFNGNNPNTLGITYDGFAPQGFDNFVGTTGIEIKFIRDKNALTRTLRNLIEKSSFTKNKNPSLENVLLIVLLSLTQEEKKKVISKFNDTPFSLNIWDNDDLKNLFNKYPEKVFELENNPSTALMNLVVKKGLNVSNNNWKLQRNEHLYNLRNCFKSDELVLFLGAGVSYDANIPTWNELLSNLIVSLLETVINDERFDDHFKLSKLEKEALAKEIQKKNGNSPVQLVRFIRNGLGNLFREELRETLYKKYKNSSRILTALTDLCIPLRHGIGIQGVVTYNFDDLLEVNFKNRKVINFRPIFKEADIPSKNELGVYHVHGFLPNNPQEYEGIGEQRNSSLVFSEEEYHQLMLDPYHWANLVQLNYFRENTCLFIGTSMTDPNVRRLLEIARKKQPEDDNCKHYIILKRDSFYEVQKNDSVDNENIEKFAMIHQQLKEAELIELGLNVIWVDNYEEIPELLDDLRI</sequence>
<proteinExistence type="predicted"/>
<evidence type="ECO:0000313" key="2">
    <source>
        <dbReference type="Proteomes" id="UP000223839"/>
    </source>
</evidence>
<dbReference type="InterPro" id="IPR029035">
    <property type="entry name" value="DHS-like_NAD/FAD-binding_dom"/>
</dbReference>
<gene>
    <name evidence="1" type="ORF">COJ61_22260</name>
</gene>
<dbReference type="Proteomes" id="UP000223839">
    <property type="component" value="Unassembled WGS sequence"/>
</dbReference>
<dbReference type="EMBL" id="NUYG01000047">
    <property type="protein sequence ID" value="PFM88079.1"/>
    <property type="molecule type" value="Genomic_DNA"/>
</dbReference>
<dbReference type="Pfam" id="PF13289">
    <property type="entry name" value="SIR2_2"/>
    <property type="match status" value="1"/>
</dbReference>
<evidence type="ECO:0000313" key="1">
    <source>
        <dbReference type="EMBL" id="PFM88079.1"/>
    </source>
</evidence>
<comment type="caution">
    <text evidence="1">The sequence shown here is derived from an EMBL/GenBank/DDBJ whole genome shotgun (WGS) entry which is preliminary data.</text>
</comment>
<dbReference type="Gene3D" id="3.40.50.1220">
    <property type="entry name" value="TPP-binding domain"/>
    <property type="match status" value="1"/>
</dbReference>
<dbReference type="AlphaFoldDB" id="A0AB36TQV1"/>
<evidence type="ECO:0008006" key="3">
    <source>
        <dbReference type="Google" id="ProtNLM"/>
    </source>
</evidence>
<dbReference type="RefSeq" id="WP_097919901.1">
    <property type="nucleotide sequence ID" value="NZ_NUYG01000047.1"/>
</dbReference>
<organism evidence="1 2">
    <name type="scientific">Bacillus thuringiensis</name>
    <dbReference type="NCBI Taxonomy" id="1428"/>
    <lineage>
        <taxon>Bacteria</taxon>
        <taxon>Bacillati</taxon>
        <taxon>Bacillota</taxon>
        <taxon>Bacilli</taxon>
        <taxon>Bacillales</taxon>
        <taxon>Bacillaceae</taxon>
        <taxon>Bacillus</taxon>
        <taxon>Bacillus cereus group</taxon>
    </lineage>
</organism>
<protein>
    <recommendedName>
        <fullName evidence="3">SIR2-like domain-containing protein</fullName>
    </recommendedName>
</protein>
<dbReference type="SUPFAM" id="SSF52467">
    <property type="entry name" value="DHS-like NAD/FAD-binding domain"/>
    <property type="match status" value="1"/>
</dbReference>
<reference evidence="1 2" key="1">
    <citation type="submission" date="2017-09" db="EMBL/GenBank/DDBJ databases">
        <title>Large-scale bioinformatics analysis of Bacillus genomes uncovers conserved roles of natural products in bacterial physiology.</title>
        <authorList>
            <consortium name="Agbiome Team Llc"/>
            <person name="Bleich R.M."/>
            <person name="Grubbs K.J."/>
            <person name="Santa Maria K.C."/>
            <person name="Allen S.E."/>
            <person name="Farag S."/>
            <person name="Shank E.A."/>
            <person name="Bowers A."/>
        </authorList>
    </citation>
    <scope>NUCLEOTIDE SEQUENCE [LARGE SCALE GENOMIC DNA]</scope>
    <source>
        <strain evidence="1 2">AFS077661</strain>
    </source>
</reference>
<name>A0AB36TQV1_BACTU</name>